<dbReference type="OrthoDB" id="8548202at2"/>
<dbReference type="Gene3D" id="1.10.238.160">
    <property type="match status" value="1"/>
</dbReference>
<organism evidence="2 3">
    <name type="scientific">Pararobbsia silviterrae</name>
    <dbReference type="NCBI Taxonomy" id="1792498"/>
    <lineage>
        <taxon>Bacteria</taxon>
        <taxon>Pseudomonadati</taxon>
        <taxon>Pseudomonadota</taxon>
        <taxon>Betaproteobacteria</taxon>
        <taxon>Burkholderiales</taxon>
        <taxon>Burkholderiaceae</taxon>
        <taxon>Pararobbsia</taxon>
    </lineage>
</organism>
<dbReference type="EMBL" id="RBZU01000001">
    <property type="protein sequence ID" value="RKP58638.1"/>
    <property type="molecule type" value="Genomic_DNA"/>
</dbReference>
<proteinExistence type="predicted"/>
<keyword evidence="3" id="KW-1185">Reference proteome</keyword>
<gene>
    <name evidence="2" type="ORF">D7S86_01455</name>
</gene>
<accession>A0A494YD46</accession>
<sequence>MATKAATAQPIGGASLPTPEALPADGFSRWNNLRDLVPFSRETLRKREKEGRFPRRVHLTQRCAAWSNRELHRWFADPVGYRAES</sequence>
<evidence type="ECO:0000313" key="3">
    <source>
        <dbReference type="Proteomes" id="UP000270342"/>
    </source>
</evidence>
<dbReference type="Proteomes" id="UP000270342">
    <property type="component" value="Unassembled WGS sequence"/>
</dbReference>
<name>A0A494YD46_9BURK</name>
<feature type="region of interest" description="Disordered" evidence="1">
    <location>
        <begin position="1"/>
        <end position="20"/>
    </location>
</feature>
<reference evidence="2 3" key="1">
    <citation type="submission" date="2018-10" db="EMBL/GenBank/DDBJ databases">
        <title>Robbsia sp. DHC34, isolated from soil.</title>
        <authorList>
            <person name="Gao Z.-H."/>
            <person name="Qiu L.-H."/>
        </authorList>
    </citation>
    <scope>NUCLEOTIDE SEQUENCE [LARGE SCALE GENOMIC DNA]</scope>
    <source>
        <strain evidence="2 3">DHC34</strain>
    </source>
</reference>
<evidence type="ECO:0000313" key="2">
    <source>
        <dbReference type="EMBL" id="RKP58638.1"/>
    </source>
</evidence>
<comment type="caution">
    <text evidence="2">The sequence shown here is derived from an EMBL/GenBank/DDBJ whole genome shotgun (WGS) entry which is preliminary data.</text>
</comment>
<dbReference type="Pfam" id="PF05930">
    <property type="entry name" value="Phage_AlpA"/>
    <property type="match status" value="1"/>
</dbReference>
<dbReference type="RefSeq" id="WP_121082503.1">
    <property type="nucleotide sequence ID" value="NZ_RBZU01000001.1"/>
</dbReference>
<protein>
    <submittedName>
        <fullName evidence="2">AlpA family phage regulatory protein</fullName>
    </submittedName>
</protein>
<dbReference type="AlphaFoldDB" id="A0A494YD46"/>
<dbReference type="InterPro" id="IPR010260">
    <property type="entry name" value="AlpA"/>
</dbReference>
<evidence type="ECO:0000256" key="1">
    <source>
        <dbReference type="SAM" id="MobiDB-lite"/>
    </source>
</evidence>